<keyword evidence="6 14" id="KW-0411">Iron-sulfur</keyword>
<dbReference type="GO" id="GO:0070814">
    <property type="term" value="P:hydrogen sulfide biosynthetic process"/>
    <property type="evidence" value="ECO:0007669"/>
    <property type="project" value="UniProtKB-UniRule"/>
</dbReference>
<evidence type="ECO:0000256" key="10">
    <source>
        <dbReference type="ARBA" id="ARBA00029514"/>
    </source>
</evidence>
<evidence type="ECO:0000256" key="4">
    <source>
        <dbReference type="ARBA" id="ARBA00023002"/>
    </source>
</evidence>
<keyword evidence="17" id="KW-1185">Reference proteome</keyword>
<dbReference type="KEGG" id="plt:Plut_1561"/>
<dbReference type="InterPro" id="IPR011798">
    <property type="entry name" value="APS_reductase"/>
</dbReference>
<dbReference type="EC" id="1.8.4.10" evidence="9 14"/>
<reference evidence="17" key="1">
    <citation type="submission" date="2005-08" db="EMBL/GenBank/DDBJ databases">
        <title>Complete sequence of Pelodictyon luteolum DSM 273.</title>
        <authorList>
            <consortium name="US DOE Joint Genome Institute"/>
            <person name="Copeland A."/>
            <person name="Lucas S."/>
            <person name="Lapidus A."/>
            <person name="Barry K."/>
            <person name="Detter J.C."/>
            <person name="Glavina T."/>
            <person name="Hammon N."/>
            <person name="Israni S."/>
            <person name="Pitluck S."/>
            <person name="Bryant D."/>
            <person name="Schmutz J."/>
            <person name="Larimer F."/>
            <person name="Land M."/>
            <person name="Kyrpides N."/>
            <person name="Ivanova N."/>
            <person name="Richardson P."/>
        </authorList>
    </citation>
    <scope>NUCLEOTIDE SEQUENCE [LARGE SCALE GENOMIC DNA]</scope>
    <source>
        <strain evidence="17">DSM 273 / BCRC 81028 / 2530</strain>
    </source>
</reference>
<evidence type="ECO:0000259" key="15">
    <source>
        <dbReference type="Pfam" id="PF01507"/>
    </source>
</evidence>
<evidence type="ECO:0000256" key="7">
    <source>
        <dbReference type="ARBA" id="ARBA00024298"/>
    </source>
</evidence>
<keyword evidence="4 14" id="KW-0560">Oxidoreductase</keyword>
<name>Q3B2L6_CHLL3</name>
<dbReference type="InterPro" id="IPR002500">
    <property type="entry name" value="PAPS_reduct_dom"/>
</dbReference>
<dbReference type="Pfam" id="PF01507">
    <property type="entry name" value="PAPS_reduct"/>
    <property type="match status" value="1"/>
</dbReference>
<evidence type="ECO:0000256" key="6">
    <source>
        <dbReference type="ARBA" id="ARBA00023014"/>
    </source>
</evidence>
<dbReference type="eggNOG" id="COG0175">
    <property type="taxonomic scope" value="Bacteria"/>
</dbReference>
<organism evidence="16 17">
    <name type="scientific">Chlorobium luteolum (strain DSM 273 / BCRC 81028 / 2530)</name>
    <name type="common">Pelodictyon luteolum</name>
    <dbReference type="NCBI Taxonomy" id="319225"/>
    <lineage>
        <taxon>Bacteria</taxon>
        <taxon>Pseudomonadati</taxon>
        <taxon>Chlorobiota</taxon>
        <taxon>Chlorobiia</taxon>
        <taxon>Chlorobiales</taxon>
        <taxon>Chlorobiaceae</taxon>
        <taxon>Chlorobium/Pelodictyon group</taxon>
        <taxon>Pelodictyon</taxon>
    </lineage>
</organism>
<evidence type="ECO:0000313" key="17">
    <source>
        <dbReference type="Proteomes" id="UP000002709"/>
    </source>
</evidence>
<dbReference type="EMBL" id="CP000096">
    <property type="protein sequence ID" value="ABB24415.1"/>
    <property type="molecule type" value="Genomic_DNA"/>
</dbReference>
<comment type="subcellular location">
    <subcellularLocation>
        <location evidence="14">Cytoplasm</location>
    </subcellularLocation>
</comment>
<comment type="function">
    <text evidence="7 14">Catalyzes the formation of sulfite from adenosine 5'-phosphosulfate (APS) using thioredoxin as an electron donor.</text>
</comment>
<feature type="active site" description="Nucleophile; cysteine thiosulfonate intermediate" evidence="14">
    <location>
        <position position="230"/>
    </location>
</feature>
<comment type="similarity">
    <text evidence="1 14">Belongs to the PAPS reductase family. CysH subfamily.</text>
</comment>
<feature type="binding site" evidence="14">
    <location>
        <position position="120"/>
    </location>
    <ligand>
        <name>[4Fe-4S] cluster</name>
        <dbReference type="ChEBI" id="CHEBI:49883"/>
    </ligand>
</feature>
<dbReference type="OrthoDB" id="9794018at2"/>
<dbReference type="PANTHER" id="PTHR46482:SF9">
    <property type="entry name" value="5'-ADENYLYLSULFATE REDUCTASE 1, CHLOROPLASTIC"/>
    <property type="match status" value="1"/>
</dbReference>
<dbReference type="Gene3D" id="3.40.50.620">
    <property type="entry name" value="HUPs"/>
    <property type="match status" value="1"/>
</dbReference>
<dbReference type="InterPro" id="IPR004511">
    <property type="entry name" value="PAPS/APS_Rdtase"/>
</dbReference>
<dbReference type="NCBIfam" id="TIGR00434">
    <property type="entry name" value="cysH"/>
    <property type="match status" value="1"/>
</dbReference>
<dbReference type="NCBIfam" id="TIGR02055">
    <property type="entry name" value="APS_reductase"/>
    <property type="match status" value="1"/>
</dbReference>
<evidence type="ECO:0000256" key="13">
    <source>
        <dbReference type="ARBA" id="ARBA00048441"/>
    </source>
</evidence>
<evidence type="ECO:0000256" key="5">
    <source>
        <dbReference type="ARBA" id="ARBA00023004"/>
    </source>
</evidence>
<dbReference type="PANTHER" id="PTHR46482">
    <property type="entry name" value="5'-ADENYLYLSULFATE REDUCTASE 3, CHLOROPLASTIC"/>
    <property type="match status" value="1"/>
</dbReference>
<accession>Q3B2L6</accession>
<keyword evidence="2 14" id="KW-0963">Cytoplasm</keyword>
<dbReference type="HOGENOM" id="CLU_044089_1_0_10"/>
<evidence type="ECO:0000256" key="1">
    <source>
        <dbReference type="ARBA" id="ARBA00009732"/>
    </source>
</evidence>
<feature type="binding site" evidence="14">
    <location>
        <position position="205"/>
    </location>
    <ligand>
        <name>[4Fe-4S] cluster</name>
        <dbReference type="ChEBI" id="CHEBI:49883"/>
    </ligand>
</feature>
<comment type="cofactor">
    <cofactor evidence="14">
        <name>[4Fe-4S] cluster</name>
        <dbReference type="ChEBI" id="CHEBI:49883"/>
    </cofactor>
    <text evidence="14">Binds 1 [4Fe-4S] cluster per subunit.</text>
</comment>
<keyword evidence="3 14" id="KW-0479">Metal-binding</keyword>
<dbReference type="HAMAP" id="MF_00063">
    <property type="entry name" value="CysH"/>
    <property type="match status" value="1"/>
</dbReference>
<keyword evidence="5 14" id="KW-0408">Iron</keyword>
<protein>
    <recommendedName>
        <fullName evidence="10 14">Adenosine 5'-phosphosulfate reductase</fullName>
        <shortName evidence="14">APS reductase</shortName>
        <ecNumber evidence="9 14">1.8.4.10</ecNumber>
    </recommendedName>
    <alternativeName>
        <fullName evidence="12 14">5'-adenylylsulfate reductase</fullName>
    </alternativeName>
    <alternativeName>
        <fullName evidence="11 14">Thioredoxin-dependent 5'-adenylylsulfate reductase</fullName>
    </alternativeName>
</protein>
<evidence type="ECO:0000313" key="16">
    <source>
        <dbReference type="EMBL" id="ABB24415.1"/>
    </source>
</evidence>
<evidence type="ECO:0000256" key="8">
    <source>
        <dbReference type="ARBA" id="ARBA00024327"/>
    </source>
</evidence>
<dbReference type="GO" id="GO:0019379">
    <property type="term" value="P:sulfate assimilation, phosphoadenylyl sulfate reduction by phosphoadenylyl-sulfate reductase (thioredoxin)"/>
    <property type="evidence" value="ECO:0007669"/>
    <property type="project" value="UniProtKB-UniRule"/>
</dbReference>
<dbReference type="AlphaFoldDB" id="Q3B2L6"/>
<dbReference type="GO" id="GO:0019344">
    <property type="term" value="P:cysteine biosynthetic process"/>
    <property type="evidence" value="ECO:0007669"/>
    <property type="project" value="InterPro"/>
</dbReference>
<evidence type="ECO:0000256" key="14">
    <source>
        <dbReference type="HAMAP-Rule" id="MF_00063"/>
    </source>
</evidence>
<dbReference type="CDD" id="cd23945">
    <property type="entry name" value="PAPS_reductase"/>
    <property type="match status" value="1"/>
</dbReference>
<dbReference type="InterPro" id="IPR014729">
    <property type="entry name" value="Rossmann-like_a/b/a_fold"/>
</dbReference>
<dbReference type="SUPFAM" id="SSF52402">
    <property type="entry name" value="Adenine nucleotide alpha hydrolases-like"/>
    <property type="match status" value="1"/>
</dbReference>
<gene>
    <name evidence="14" type="primary">cysH</name>
    <name evidence="16" type="ordered locus">Plut_1561</name>
</gene>
<dbReference type="NCBIfam" id="NF002537">
    <property type="entry name" value="PRK02090.1"/>
    <property type="match status" value="1"/>
</dbReference>
<feature type="binding site" evidence="14">
    <location>
        <position position="202"/>
    </location>
    <ligand>
        <name>[4Fe-4S] cluster</name>
        <dbReference type="ChEBI" id="CHEBI:49883"/>
    </ligand>
</feature>
<proteinExistence type="inferred from homology"/>
<comment type="pathway">
    <text evidence="8 14">Sulfur metabolism; hydrogen sulfide biosynthesis; sulfite from sulfate.</text>
</comment>
<dbReference type="STRING" id="319225.Plut_1561"/>
<dbReference type="PIRSF" id="PIRSF000857">
    <property type="entry name" value="PAPS_reductase"/>
    <property type="match status" value="1"/>
</dbReference>
<evidence type="ECO:0000256" key="9">
    <source>
        <dbReference type="ARBA" id="ARBA00024386"/>
    </source>
</evidence>
<dbReference type="GO" id="GO:0004604">
    <property type="term" value="F:phosphoadenylyl-sulfate reductase (thioredoxin) activity"/>
    <property type="evidence" value="ECO:0007669"/>
    <property type="project" value="UniProtKB-UniRule"/>
</dbReference>
<evidence type="ECO:0000256" key="2">
    <source>
        <dbReference type="ARBA" id="ARBA00022490"/>
    </source>
</evidence>
<dbReference type="GO" id="GO:0046872">
    <property type="term" value="F:metal ion binding"/>
    <property type="evidence" value="ECO:0007669"/>
    <property type="project" value="UniProtKB-KW"/>
</dbReference>
<evidence type="ECO:0000256" key="3">
    <source>
        <dbReference type="ARBA" id="ARBA00022723"/>
    </source>
</evidence>
<evidence type="ECO:0000256" key="12">
    <source>
        <dbReference type="ARBA" id="ARBA00032041"/>
    </source>
</evidence>
<evidence type="ECO:0000256" key="11">
    <source>
        <dbReference type="ARBA" id="ARBA00030894"/>
    </source>
</evidence>
<feature type="domain" description="Phosphoadenosine phosphosulphate reductase" evidence="15">
    <location>
        <begin position="34"/>
        <end position="208"/>
    </location>
</feature>
<dbReference type="GO" id="GO:0043866">
    <property type="term" value="F:adenylyl-sulfate reductase (thioredoxin) activity"/>
    <property type="evidence" value="ECO:0007669"/>
    <property type="project" value="UniProtKB-EC"/>
</dbReference>
<sequence length="250" mass="28421">MSSAAAGKLQQEWSKLQPEEVLSRAVRKFGISHLAFASSFGAEDQVIIDMICRHGLDIPVFTIDTGRLPQETYDLLDATRMHYGISMEVLFPERAPVEDMLQRFGANLFYDSVEKRRMCCRTRKVQPLERRLSSLDAWICGLRREQSVTRTGTGVVEWDEAFGLFKINPLAAFTEAEVFGYLLRHNVPSNALHRKGYPSIGCAPCTRAVEPGADIRSGRWWWEEAEHRECGLHVPNTNEKKSEHEPSRQA</sequence>
<dbReference type="Proteomes" id="UP000002709">
    <property type="component" value="Chromosome"/>
</dbReference>
<comment type="catalytic activity">
    <reaction evidence="13 14">
        <text>[thioredoxin]-disulfide + sulfite + AMP + 2 H(+) = adenosine 5'-phosphosulfate + [thioredoxin]-dithiol</text>
        <dbReference type="Rhea" id="RHEA:21976"/>
        <dbReference type="Rhea" id="RHEA-COMP:10698"/>
        <dbReference type="Rhea" id="RHEA-COMP:10700"/>
        <dbReference type="ChEBI" id="CHEBI:15378"/>
        <dbReference type="ChEBI" id="CHEBI:17359"/>
        <dbReference type="ChEBI" id="CHEBI:29950"/>
        <dbReference type="ChEBI" id="CHEBI:50058"/>
        <dbReference type="ChEBI" id="CHEBI:58243"/>
        <dbReference type="ChEBI" id="CHEBI:456215"/>
        <dbReference type="EC" id="1.8.4.10"/>
    </reaction>
</comment>
<dbReference type="GO" id="GO:0005737">
    <property type="term" value="C:cytoplasm"/>
    <property type="evidence" value="ECO:0007669"/>
    <property type="project" value="UniProtKB-SubCell"/>
</dbReference>
<dbReference type="GO" id="GO:0051539">
    <property type="term" value="F:4 iron, 4 sulfur cluster binding"/>
    <property type="evidence" value="ECO:0007669"/>
    <property type="project" value="UniProtKB-UniRule"/>
</dbReference>
<feature type="binding site" evidence="14">
    <location>
        <position position="119"/>
    </location>
    <ligand>
        <name>[4Fe-4S] cluster</name>
        <dbReference type="ChEBI" id="CHEBI:49883"/>
    </ligand>
</feature>
<dbReference type="RefSeq" id="WP_011358287.1">
    <property type="nucleotide sequence ID" value="NC_007512.1"/>
</dbReference>